<reference evidence="1" key="2">
    <citation type="journal article" date="2015" name="Fish Shellfish Immunol.">
        <title>Early steps in the European eel (Anguilla anguilla)-Vibrio vulnificus interaction in the gills: Role of the RtxA13 toxin.</title>
        <authorList>
            <person name="Callol A."/>
            <person name="Pajuelo D."/>
            <person name="Ebbesson L."/>
            <person name="Teles M."/>
            <person name="MacKenzie S."/>
            <person name="Amaro C."/>
        </authorList>
    </citation>
    <scope>NUCLEOTIDE SEQUENCE</scope>
</reference>
<proteinExistence type="predicted"/>
<accession>A0A0E9RPC3</accession>
<organism evidence="1">
    <name type="scientific">Anguilla anguilla</name>
    <name type="common">European freshwater eel</name>
    <name type="synonym">Muraena anguilla</name>
    <dbReference type="NCBI Taxonomy" id="7936"/>
    <lineage>
        <taxon>Eukaryota</taxon>
        <taxon>Metazoa</taxon>
        <taxon>Chordata</taxon>
        <taxon>Craniata</taxon>
        <taxon>Vertebrata</taxon>
        <taxon>Euteleostomi</taxon>
        <taxon>Actinopterygii</taxon>
        <taxon>Neopterygii</taxon>
        <taxon>Teleostei</taxon>
        <taxon>Anguilliformes</taxon>
        <taxon>Anguillidae</taxon>
        <taxon>Anguilla</taxon>
    </lineage>
</organism>
<name>A0A0E9RPC3_ANGAN</name>
<dbReference type="AlphaFoldDB" id="A0A0E9RPC3"/>
<sequence length="56" mass="6778">MTEVKVFFCREMKCKLANIFMRVPYNPYHQKLRLLTIRVCGNQWKRPSSVRGYNLI</sequence>
<reference evidence="1" key="1">
    <citation type="submission" date="2014-11" db="EMBL/GenBank/DDBJ databases">
        <authorList>
            <person name="Amaro Gonzalez C."/>
        </authorList>
    </citation>
    <scope>NUCLEOTIDE SEQUENCE</scope>
</reference>
<protein>
    <submittedName>
        <fullName evidence="1">Uncharacterized protein</fullName>
    </submittedName>
</protein>
<dbReference type="EMBL" id="GBXM01077566">
    <property type="protein sequence ID" value="JAH31011.1"/>
    <property type="molecule type" value="Transcribed_RNA"/>
</dbReference>
<evidence type="ECO:0000313" key="1">
    <source>
        <dbReference type="EMBL" id="JAH31011.1"/>
    </source>
</evidence>